<organism evidence="2 3">
    <name type="scientific">Purpureocillium lilacinum</name>
    <name type="common">Paecilomyces lilacinus</name>
    <dbReference type="NCBI Taxonomy" id="33203"/>
    <lineage>
        <taxon>Eukaryota</taxon>
        <taxon>Fungi</taxon>
        <taxon>Dikarya</taxon>
        <taxon>Ascomycota</taxon>
        <taxon>Pezizomycotina</taxon>
        <taxon>Sordariomycetes</taxon>
        <taxon>Hypocreomycetidae</taxon>
        <taxon>Hypocreales</taxon>
        <taxon>Ophiocordycipitaceae</taxon>
        <taxon>Purpureocillium</taxon>
    </lineage>
</organism>
<evidence type="ECO:0000313" key="3">
    <source>
        <dbReference type="Proteomes" id="UP001287286"/>
    </source>
</evidence>
<feature type="compositionally biased region" description="Basic residues" evidence="1">
    <location>
        <begin position="230"/>
        <end position="242"/>
    </location>
</feature>
<gene>
    <name evidence="2" type="ORF">Purlil1_14214</name>
</gene>
<accession>A0ABR0BBV8</accession>
<comment type="caution">
    <text evidence="2">The sequence shown here is derived from an EMBL/GenBank/DDBJ whole genome shotgun (WGS) entry which is preliminary data.</text>
</comment>
<dbReference type="EMBL" id="JAWRVI010000564">
    <property type="protein sequence ID" value="KAK4062506.1"/>
    <property type="molecule type" value="Genomic_DNA"/>
</dbReference>
<evidence type="ECO:0000313" key="2">
    <source>
        <dbReference type="EMBL" id="KAK4062506.1"/>
    </source>
</evidence>
<reference evidence="2 3" key="1">
    <citation type="journal article" date="2024" name="Microbiol. Resour. Announc.">
        <title>Genome annotations for the ascomycete fungi Trichoderma harzianum, Trichoderma aggressivum, and Purpureocillium lilacinum.</title>
        <authorList>
            <person name="Beijen E.P.W."/>
            <person name="Ohm R.A."/>
        </authorList>
    </citation>
    <scope>NUCLEOTIDE SEQUENCE [LARGE SCALE GENOMIC DNA]</scope>
    <source>
        <strain evidence="2 3">CBS 150709</strain>
    </source>
</reference>
<name>A0ABR0BBV8_PURLI</name>
<dbReference type="Proteomes" id="UP001287286">
    <property type="component" value="Unassembled WGS sequence"/>
</dbReference>
<sequence>MTIHFGPPAGVILTSETTRDLHFVGMPPGTVLLTPMSVKIQRQRKRPWQQNDVSRKGLPCTAAFACTDYKVQGRSLDRVALELRGTRTTNIGGRVVPAQCDPYSLAREGSRGEPSAARNDSRPGETRGVERQDATRGAGLVERRTLNQQRKSPSGKGRGPSLAGEAANQPQRSFPGPGWAWGRAGIGRHRAQKAETGARMNTKAARRTARRTAAGREPQNGDESPEFRPMRRRKKGTNRKGFRGAEGKAREARAGGT</sequence>
<protein>
    <submittedName>
        <fullName evidence="2">Uncharacterized protein</fullName>
    </submittedName>
</protein>
<evidence type="ECO:0000256" key="1">
    <source>
        <dbReference type="SAM" id="MobiDB-lite"/>
    </source>
</evidence>
<feature type="compositionally biased region" description="Basic and acidic residues" evidence="1">
    <location>
        <begin position="243"/>
        <end position="257"/>
    </location>
</feature>
<proteinExistence type="predicted"/>
<feature type="region of interest" description="Disordered" evidence="1">
    <location>
        <begin position="102"/>
        <end position="257"/>
    </location>
</feature>
<feature type="compositionally biased region" description="Basic and acidic residues" evidence="1">
    <location>
        <begin position="119"/>
        <end position="134"/>
    </location>
</feature>
<keyword evidence="3" id="KW-1185">Reference proteome</keyword>